<organism evidence="1">
    <name type="scientific">bioreactor metagenome</name>
    <dbReference type="NCBI Taxonomy" id="1076179"/>
    <lineage>
        <taxon>unclassified sequences</taxon>
        <taxon>metagenomes</taxon>
        <taxon>ecological metagenomes</taxon>
    </lineage>
</organism>
<gene>
    <name evidence="1" type="ORF">SDC9_212801</name>
</gene>
<accession>A0A645JNZ9</accession>
<name>A0A645JNZ9_9ZZZZ</name>
<comment type="caution">
    <text evidence="1">The sequence shown here is derived from an EMBL/GenBank/DDBJ whole genome shotgun (WGS) entry which is preliminary data.</text>
</comment>
<sequence length="42" mass="4448">MLAKMAVADTALNVEANLPLIKTPEINEGLARSARGLKDALK</sequence>
<protein>
    <submittedName>
        <fullName evidence="1">Uncharacterized protein</fullName>
    </submittedName>
</protein>
<reference evidence="1" key="1">
    <citation type="submission" date="2019-08" db="EMBL/GenBank/DDBJ databases">
        <authorList>
            <person name="Kucharzyk K."/>
            <person name="Murdoch R.W."/>
            <person name="Higgins S."/>
            <person name="Loffler F."/>
        </authorList>
    </citation>
    <scope>NUCLEOTIDE SEQUENCE</scope>
</reference>
<proteinExistence type="predicted"/>
<evidence type="ECO:0000313" key="1">
    <source>
        <dbReference type="EMBL" id="MPN65022.1"/>
    </source>
</evidence>
<dbReference type="EMBL" id="VSSQ01146757">
    <property type="protein sequence ID" value="MPN65022.1"/>
    <property type="molecule type" value="Genomic_DNA"/>
</dbReference>
<dbReference type="AlphaFoldDB" id="A0A645JNZ9"/>